<proteinExistence type="predicted"/>
<dbReference type="GO" id="GO:0003677">
    <property type="term" value="F:DNA binding"/>
    <property type="evidence" value="ECO:0007669"/>
    <property type="project" value="InterPro"/>
</dbReference>
<evidence type="ECO:0000313" key="2">
    <source>
        <dbReference type="Proteomes" id="UP000197269"/>
    </source>
</evidence>
<reference evidence="1 2" key="1">
    <citation type="submission" date="2017-03" db="EMBL/GenBank/DDBJ databases">
        <title>Genome of strain Rhizobium sp. CNPSo 668.</title>
        <authorList>
            <person name="Ribeiro R."/>
        </authorList>
    </citation>
    <scope>NUCLEOTIDE SEQUENCE [LARGE SCALE GENOMIC DNA]</scope>
    <source>
        <strain evidence="1 2">CNPSo 668</strain>
    </source>
</reference>
<organism evidence="1 2">
    <name type="scientific">Rhizobium esperanzae</name>
    <dbReference type="NCBI Taxonomy" id="1967781"/>
    <lineage>
        <taxon>Bacteria</taxon>
        <taxon>Pseudomonadati</taxon>
        <taxon>Pseudomonadota</taxon>
        <taxon>Alphaproteobacteria</taxon>
        <taxon>Hyphomicrobiales</taxon>
        <taxon>Rhizobiaceae</taxon>
        <taxon>Rhizobium/Agrobacterium group</taxon>
        <taxon>Rhizobium</taxon>
    </lineage>
</organism>
<accession>A0A246DLC9</accession>
<protein>
    <submittedName>
        <fullName evidence="1">Uncharacterized protein</fullName>
    </submittedName>
</protein>
<gene>
    <name evidence="1" type="ORF">B5E41_29115</name>
</gene>
<evidence type="ECO:0000313" key="1">
    <source>
        <dbReference type="EMBL" id="OWO89989.1"/>
    </source>
</evidence>
<name>A0A246DLC9_9HYPH</name>
<comment type="caution">
    <text evidence="1">The sequence shown here is derived from an EMBL/GenBank/DDBJ whole genome shotgun (WGS) entry which is preliminary data.</text>
</comment>
<dbReference type="Gene3D" id="1.10.260.40">
    <property type="entry name" value="lambda repressor-like DNA-binding domains"/>
    <property type="match status" value="1"/>
</dbReference>
<dbReference type="Proteomes" id="UP000197269">
    <property type="component" value="Unassembled WGS sequence"/>
</dbReference>
<dbReference type="EMBL" id="MXPU01000032">
    <property type="protein sequence ID" value="OWO89989.1"/>
    <property type="molecule type" value="Genomic_DNA"/>
</dbReference>
<sequence length="124" mass="13708">MILQEGVLVTALFSFRISPLMALSMDRHFFSSERERLGFTHERLAAVLDLNLYTPKKWAGGSRKIPPHVGYALAALERGLEPIGADYPVPVPRLMGYVFAAIQAGLEPIGKDHLVEWSGKDSSD</sequence>
<dbReference type="InterPro" id="IPR010982">
    <property type="entry name" value="Lambda_DNA-bd_dom_sf"/>
</dbReference>
<dbReference type="AlphaFoldDB" id="A0A246DLC9"/>